<dbReference type="GO" id="GO:0004123">
    <property type="term" value="F:cystathionine gamma-lyase activity"/>
    <property type="evidence" value="ECO:0007669"/>
    <property type="project" value="TreeGrafter"/>
</dbReference>
<dbReference type="Proteomes" id="UP000287447">
    <property type="component" value="Unassembled WGS sequence"/>
</dbReference>
<evidence type="ECO:0000256" key="2">
    <source>
        <dbReference type="ARBA" id="ARBA00009077"/>
    </source>
</evidence>
<gene>
    <name evidence="7" type="ORF">EOI86_19425</name>
</gene>
<keyword evidence="7" id="KW-0808">Transferase</keyword>
<dbReference type="EMBL" id="SADE01000003">
    <property type="protein sequence ID" value="RVU35007.1"/>
    <property type="molecule type" value="Genomic_DNA"/>
</dbReference>
<comment type="caution">
    <text evidence="7">The sequence shown here is derived from an EMBL/GenBank/DDBJ whole genome shotgun (WGS) entry which is preliminary data.</text>
</comment>
<evidence type="ECO:0000256" key="1">
    <source>
        <dbReference type="ARBA" id="ARBA00001933"/>
    </source>
</evidence>
<dbReference type="GO" id="GO:0019343">
    <property type="term" value="P:cysteine biosynthetic process via cystathionine"/>
    <property type="evidence" value="ECO:0007669"/>
    <property type="project" value="TreeGrafter"/>
</dbReference>
<evidence type="ECO:0000256" key="4">
    <source>
        <dbReference type="PIRSR" id="PIRSR001434-2"/>
    </source>
</evidence>
<feature type="region of interest" description="Disordered" evidence="6">
    <location>
        <begin position="1"/>
        <end position="25"/>
    </location>
</feature>
<dbReference type="Gene3D" id="3.40.640.10">
    <property type="entry name" value="Type I PLP-dependent aspartate aminotransferase-like (Major domain)"/>
    <property type="match status" value="1"/>
</dbReference>
<proteinExistence type="inferred from homology"/>
<dbReference type="Pfam" id="PF01053">
    <property type="entry name" value="Cys_Met_Meta_PP"/>
    <property type="match status" value="1"/>
</dbReference>
<dbReference type="InterPro" id="IPR015422">
    <property type="entry name" value="PyrdxlP-dep_Trfase_small"/>
</dbReference>
<dbReference type="CDD" id="cd00614">
    <property type="entry name" value="CGS_like"/>
    <property type="match status" value="1"/>
</dbReference>
<evidence type="ECO:0000256" key="3">
    <source>
        <dbReference type="ARBA" id="ARBA00022898"/>
    </source>
</evidence>
<dbReference type="GO" id="GO:0030170">
    <property type="term" value="F:pyridoxal phosphate binding"/>
    <property type="evidence" value="ECO:0007669"/>
    <property type="project" value="InterPro"/>
</dbReference>
<dbReference type="GO" id="GO:0019346">
    <property type="term" value="P:transsulfuration"/>
    <property type="evidence" value="ECO:0007669"/>
    <property type="project" value="InterPro"/>
</dbReference>
<evidence type="ECO:0000256" key="5">
    <source>
        <dbReference type="RuleBase" id="RU362118"/>
    </source>
</evidence>
<dbReference type="PANTHER" id="PTHR11808">
    <property type="entry name" value="TRANS-SULFURATION ENZYME FAMILY MEMBER"/>
    <property type="match status" value="1"/>
</dbReference>
<accession>A0A437QKH3</accession>
<dbReference type="InterPro" id="IPR015421">
    <property type="entry name" value="PyrdxlP-dep_Trfase_major"/>
</dbReference>
<dbReference type="InterPro" id="IPR015424">
    <property type="entry name" value="PyrdxlP-dep_Trfase"/>
</dbReference>
<name>A0A437QKH3_9PROT</name>
<feature type="modified residue" description="N6-(pyridoxal phosphate)lysine" evidence="4">
    <location>
        <position position="205"/>
    </location>
</feature>
<dbReference type="FunFam" id="3.40.640.10:FF:000009">
    <property type="entry name" value="Cystathionine gamma-synthase homolog"/>
    <property type="match status" value="1"/>
</dbReference>
<sequence length="392" mass="42307">MQRPLPRNRQGLSTRAIHAGQAPDPTTGAIMTPIYATSTYVQDSPGVHKGYEYSRSQNPTRMAFERCVADLENGSSGYAFASGLAGMGTILECLDSGAHVVAMDDLYGGSYRLFENVRKRSSGLDFTFTDLSDPAKLEAAITPETKMVWVESPTNPLLKLVDLAAVAEVAKKHGLIAVCDNTFASPMVQNPLDHGFDIVLHSATKYLNGHSDMVGGVVVLAENPELEQKMAYLQNAVGSILGPFDSFLALRGLKTLGIRMERHCESALTVAKFLEAHDKVERVIYPGLESHPQHELAKRQMTGGFGGIVTAILKGGLDESRRFLEHTDLFALAESLGGVESLIEHPAIMTHASIPPEIRAELGISDSLVRISVGVENIEDLLAELETALAAI</sequence>
<comment type="cofactor">
    <cofactor evidence="1 5">
        <name>pyridoxal 5'-phosphate</name>
        <dbReference type="ChEBI" id="CHEBI:597326"/>
    </cofactor>
</comment>
<dbReference type="FunFam" id="3.90.1150.10:FF:000008">
    <property type="entry name" value="Cystathionine gamma-synthase"/>
    <property type="match status" value="1"/>
</dbReference>
<dbReference type="GO" id="GO:0003962">
    <property type="term" value="F:cystathionine gamma-synthase activity"/>
    <property type="evidence" value="ECO:0007669"/>
    <property type="project" value="TreeGrafter"/>
</dbReference>
<dbReference type="InterPro" id="IPR000277">
    <property type="entry name" value="Cys/Met-Metab_PyrdxlP-dep_enz"/>
</dbReference>
<dbReference type="InterPro" id="IPR054542">
    <property type="entry name" value="Cys_met_metab_PP"/>
</dbReference>
<dbReference type="PIRSF" id="PIRSF001434">
    <property type="entry name" value="CGS"/>
    <property type="match status" value="1"/>
</dbReference>
<evidence type="ECO:0000313" key="8">
    <source>
        <dbReference type="Proteomes" id="UP000287447"/>
    </source>
</evidence>
<comment type="similarity">
    <text evidence="2 5">Belongs to the trans-sulfuration enzymes family.</text>
</comment>
<dbReference type="OrthoDB" id="9790858at2"/>
<keyword evidence="3 4" id="KW-0663">Pyridoxal phosphate</keyword>
<protein>
    <submittedName>
        <fullName evidence="7">PLP-dependent transferase</fullName>
    </submittedName>
</protein>
<dbReference type="PANTHER" id="PTHR11808:SF15">
    <property type="entry name" value="CYSTATHIONINE GAMMA-LYASE"/>
    <property type="match status" value="1"/>
</dbReference>
<dbReference type="RefSeq" id="WP_127767328.1">
    <property type="nucleotide sequence ID" value="NZ_SADE01000003.1"/>
</dbReference>
<evidence type="ECO:0000256" key="6">
    <source>
        <dbReference type="SAM" id="MobiDB-lite"/>
    </source>
</evidence>
<keyword evidence="8" id="KW-1185">Reference proteome</keyword>
<dbReference type="PROSITE" id="PS00868">
    <property type="entry name" value="CYS_MET_METAB_PP"/>
    <property type="match status" value="1"/>
</dbReference>
<dbReference type="SUPFAM" id="SSF53383">
    <property type="entry name" value="PLP-dependent transferases"/>
    <property type="match status" value="1"/>
</dbReference>
<dbReference type="GO" id="GO:0005737">
    <property type="term" value="C:cytoplasm"/>
    <property type="evidence" value="ECO:0007669"/>
    <property type="project" value="TreeGrafter"/>
</dbReference>
<dbReference type="Gene3D" id="3.90.1150.10">
    <property type="entry name" value="Aspartate Aminotransferase, domain 1"/>
    <property type="match status" value="1"/>
</dbReference>
<reference evidence="8" key="1">
    <citation type="submission" date="2019-01" db="EMBL/GenBank/DDBJ databases">
        <title>Gri0909 isolated from a small marine red alga.</title>
        <authorList>
            <person name="Kim J."/>
            <person name="Jeong S.E."/>
            <person name="Jeon C.O."/>
        </authorList>
    </citation>
    <scope>NUCLEOTIDE SEQUENCE [LARGE SCALE GENOMIC DNA]</scope>
    <source>
        <strain evidence="8">Gri0909</strain>
    </source>
</reference>
<dbReference type="AlphaFoldDB" id="A0A437QKH3"/>
<evidence type="ECO:0000313" key="7">
    <source>
        <dbReference type="EMBL" id="RVU35007.1"/>
    </source>
</evidence>
<organism evidence="7 8">
    <name type="scientific">Hwanghaeella grinnelliae</name>
    <dbReference type="NCBI Taxonomy" id="2500179"/>
    <lineage>
        <taxon>Bacteria</taxon>
        <taxon>Pseudomonadati</taxon>
        <taxon>Pseudomonadota</taxon>
        <taxon>Alphaproteobacteria</taxon>
        <taxon>Rhodospirillales</taxon>
        <taxon>Rhodospirillaceae</taxon>
        <taxon>Hwanghaeella</taxon>
    </lineage>
</organism>